<reference evidence="1 2" key="2">
    <citation type="submission" date="2020-08" db="EMBL/GenBank/DDBJ databases">
        <authorList>
            <person name="Ueki A."/>
            <person name="Tonouchi A."/>
        </authorList>
    </citation>
    <scope>NUCLEOTIDE SEQUENCE [LARGE SCALE GENOMIC DNA]</scope>
    <source>
        <strain evidence="1 2">CTTW</strain>
    </source>
</reference>
<dbReference type="Proteomes" id="UP000515703">
    <property type="component" value="Chromosome"/>
</dbReference>
<organism evidence="1 2">
    <name type="scientific">Anaerocolumna chitinilytica</name>
    <dbReference type="NCBI Taxonomy" id="1727145"/>
    <lineage>
        <taxon>Bacteria</taxon>
        <taxon>Bacillati</taxon>
        <taxon>Bacillota</taxon>
        <taxon>Clostridia</taxon>
        <taxon>Lachnospirales</taxon>
        <taxon>Lachnospiraceae</taxon>
        <taxon>Anaerocolumna</taxon>
    </lineage>
</organism>
<dbReference type="AlphaFoldDB" id="A0A7M3SAJ9"/>
<accession>A0A7M3SAJ9</accession>
<proteinExistence type="predicted"/>
<evidence type="ECO:0000313" key="1">
    <source>
        <dbReference type="EMBL" id="BCK01617.1"/>
    </source>
</evidence>
<dbReference type="KEGG" id="acht:bsdcttw_46570"/>
<gene>
    <name evidence="1" type="ORF">bsdcttw_46570</name>
</gene>
<keyword evidence="2" id="KW-1185">Reference proteome</keyword>
<reference evidence="1 2" key="1">
    <citation type="submission" date="2020-08" db="EMBL/GenBank/DDBJ databases">
        <title>Draft genome sequencing of an Anaerocolumna strain isolated from anoxic soil subjected to BSD treatment.</title>
        <authorList>
            <person name="Uek A."/>
            <person name="Tonouchi A."/>
        </authorList>
    </citation>
    <scope>NUCLEOTIDE SEQUENCE [LARGE SCALE GENOMIC DNA]</scope>
    <source>
        <strain evidence="1 2">CTTW</strain>
    </source>
</reference>
<sequence length="119" mass="13933">MERLTDRSRGGYGILKDKGKLELALSKLATYEDTGYEPQTIKNLDKICRDQSNSIIRHGLEMEKRYNECEYWKSQSITDKSKLGILRYYFEKHGTTLEQVLEDCKTMFQDTTCTENSKM</sequence>
<protein>
    <submittedName>
        <fullName evidence="1">Uncharacterized protein</fullName>
    </submittedName>
</protein>
<dbReference type="EMBL" id="AP023368">
    <property type="protein sequence ID" value="BCK01617.1"/>
    <property type="molecule type" value="Genomic_DNA"/>
</dbReference>
<name>A0A7M3SAJ9_9FIRM</name>
<evidence type="ECO:0000313" key="2">
    <source>
        <dbReference type="Proteomes" id="UP000515703"/>
    </source>
</evidence>
<dbReference type="RefSeq" id="WP_185257162.1">
    <property type="nucleotide sequence ID" value="NZ_AP023368.1"/>
</dbReference>